<name>A0AAU7T592_9ACTN</name>
<dbReference type="InterPro" id="IPR025534">
    <property type="entry name" value="DUF4420"/>
</dbReference>
<dbReference type="EMBL" id="CP158165">
    <property type="protein sequence ID" value="XBV21991.1"/>
    <property type="molecule type" value="Genomic_DNA"/>
</dbReference>
<dbReference type="AlphaFoldDB" id="A0AAU7T592"/>
<organism evidence="1">
    <name type="scientific">Kribbella sp. HUAS MG21</name>
    <dbReference type="NCBI Taxonomy" id="3160966"/>
    <lineage>
        <taxon>Bacteria</taxon>
        <taxon>Bacillati</taxon>
        <taxon>Actinomycetota</taxon>
        <taxon>Actinomycetes</taxon>
        <taxon>Propionibacteriales</taxon>
        <taxon>Kribbellaceae</taxon>
        <taxon>Kribbella</taxon>
    </lineage>
</organism>
<dbReference type="RefSeq" id="WP_350274841.1">
    <property type="nucleotide sequence ID" value="NZ_CP158165.1"/>
</dbReference>
<protein>
    <submittedName>
        <fullName evidence="1">PD-(D/E)XK motif protein</fullName>
    </submittedName>
</protein>
<proteinExistence type="predicted"/>
<sequence>MSFPLDPDAGRISCRLAVDRSGARHVLVPVEQDDVLQAQRGSALTVEQRDLVFGGTEQSYVDVSCVRSDLYYEFDGVVQDILEAVQDSSDARRSTLDVVSRWRRLFGAAAVRGLSTEARRGLFAELACLQEFLTVDPELSVDGWRGPLREPHDFELSSVCVEVKASGAISEAVRVHGLEQLDLHDDKSLYLAVITVVEDAEGRTIPELAEDLRSAVTDPSLFAGRLLSAGWSDEDPGADSRYLLGAVCVVPVAAGIPRIVRSSLVAGVLPTGVGRVEYSIDRDALVPLAAMSSLTELAAEALA</sequence>
<evidence type="ECO:0000313" key="1">
    <source>
        <dbReference type="EMBL" id="XBV21991.1"/>
    </source>
</evidence>
<reference evidence="1" key="1">
    <citation type="submission" date="2024-06" db="EMBL/GenBank/DDBJ databases">
        <title>Kribbella sp. strain HUAS MG21 genome sequences.</title>
        <authorList>
            <person name="Mo P."/>
        </authorList>
    </citation>
    <scope>NUCLEOTIDE SEQUENCE</scope>
    <source>
        <strain evidence="1">HUAS MG21</strain>
    </source>
</reference>
<accession>A0AAU7T592</accession>
<gene>
    <name evidence="1" type="ORF">ABN611_25925</name>
</gene>
<dbReference type="Pfam" id="PF14390">
    <property type="entry name" value="DUF4420"/>
    <property type="match status" value="1"/>
</dbReference>